<organism evidence="4 5">
    <name type="scientific">Anaerotruncus massiliensis</name>
    <name type="common">ex Togo et al. 2019</name>
    <dbReference type="NCBI Taxonomy" id="1673720"/>
    <lineage>
        <taxon>Bacteria</taxon>
        <taxon>Bacillati</taxon>
        <taxon>Bacillota</taxon>
        <taxon>Clostridia</taxon>
        <taxon>Eubacteriales</taxon>
        <taxon>Oscillospiraceae</taxon>
        <taxon>Anaerotruncus</taxon>
    </lineage>
</organism>
<comment type="caution">
    <text evidence="4">The sequence shown here is derived from an EMBL/GenBank/DDBJ whole genome shotgun (WGS) entry which is preliminary data.</text>
</comment>
<accession>A0ABR7AF97</accession>
<dbReference type="RefSeq" id="WP_186895843.1">
    <property type="nucleotide sequence ID" value="NZ_JACOIH010000013.1"/>
</dbReference>
<dbReference type="Proteomes" id="UP000602181">
    <property type="component" value="Unassembled WGS sequence"/>
</dbReference>
<evidence type="ECO:0000256" key="3">
    <source>
        <dbReference type="SAM" id="SignalP"/>
    </source>
</evidence>
<dbReference type="EMBL" id="JACOIH010000013">
    <property type="protein sequence ID" value="MBC3938987.1"/>
    <property type="molecule type" value="Genomic_DNA"/>
</dbReference>
<keyword evidence="3" id="KW-0732">Signal</keyword>
<evidence type="ECO:0000313" key="4">
    <source>
        <dbReference type="EMBL" id="MBC3938987.1"/>
    </source>
</evidence>
<name>A0ABR7AF97_9FIRM</name>
<feature type="compositionally biased region" description="Basic and acidic residues" evidence="2">
    <location>
        <begin position="707"/>
        <end position="726"/>
    </location>
</feature>
<protein>
    <recommendedName>
        <fullName evidence="6">ATPase involved in DNA repair</fullName>
    </recommendedName>
</protein>
<feature type="signal peptide" evidence="3">
    <location>
        <begin position="1"/>
        <end position="23"/>
    </location>
</feature>
<gene>
    <name evidence="4" type="ORF">H8R05_08715</name>
</gene>
<sequence length="741" mass="80526">MKKLLALLLAVACVLSLNVAAFAAAYDIYTDPVVGTILNGDGEPAYDSGYDTLKPGDDYYYIIGPSSVAGYDILTDKGVVRFSMKKKTNGKLVSGADIVEKRFNGTRYVCIRFSIKDNFSADEYKVEMEAQIKARKDLIVTHYPSLGGRDFFPMFKLAGPSARSADLTPEQLGAAYEQAVKELAAAENRQKDLLNELKQLAADAGYAAFSPGSPVEKIPGVDALKAEADRLQKVYEDLKAQYDAEQKAQSLTAEAEKLRQQLADLDAKIREVNDQIAALPTEQPADTSALQEALTALKQNISGLTGVLTGLGVDVDGALALGEGLSTGNLPRTQDPNALLNIFASENAKEDPEEKDAAGVNAILRGLQGEGSIFNDVPLIDDEGGNWAAVGGQLWTLAVNQAGQLGAMRAQAEGLQKQIDDAAPQAGNAAQRQALEGQLTTLNGDRAKLEARYQELTAANLAPLGAPVTIEQVNRAKADADAAKAKSDAAVKYGETYLLWAAQKNTVVPAAQKAKDEAYKAYFEGATQEERLQSGKTYYHAFKLYIQNENRVDDDATFTIGEKGVVIKPVKNERNIVTWENADGPVASMTFLADSDADYYCPRLSTRWNDADYLDYFHDVDAYLFDFVDNPRVPAATRPTLSLYNPFVDEDGDLTVRESRIHVYEVDGDGELVDKTHLFNFGENDDGDRVLSIRTFTLGTYIVSDGKADLPERKPSGRPADVEKPTIEVNNNRKPVPNTGR</sequence>
<feature type="chain" id="PRO_5046973502" description="ATPase involved in DNA repair" evidence="3">
    <location>
        <begin position="24"/>
        <end position="741"/>
    </location>
</feature>
<evidence type="ECO:0000256" key="1">
    <source>
        <dbReference type="SAM" id="Coils"/>
    </source>
</evidence>
<feature type="coiled-coil region" evidence="1">
    <location>
        <begin position="176"/>
        <end position="275"/>
    </location>
</feature>
<evidence type="ECO:0008006" key="6">
    <source>
        <dbReference type="Google" id="ProtNLM"/>
    </source>
</evidence>
<evidence type="ECO:0000256" key="2">
    <source>
        <dbReference type="SAM" id="MobiDB-lite"/>
    </source>
</evidence>
<feature type="coiled-coil region" evidence="1">
    <location>
        <begin position="432"/>
        <end position="459"/>
    </location>
</feature>
<reference evidence="4 5" key="1">
    <citation type="submission" date="2020-08" db="EMBL/GenBank/DDBJ databases">
        <authorList>
            <person name="Liu C."/>
            <person name="Sun Q."/>
        </authorList>
    </citation>
    <scope>NUCLEOTIDE SEQUENCE [LARGE SCALE GENOMIC DNA]</scope>
    <source>
        <strain evidence="4 5">22A2-44</strain>
    </source>
</reference>
<feature type="region of interest" description="Disordered" evidence="2">
    <location>
        <begin position="707"/>
        <end position="741"/>
    </location>
</feature>
<proteinExistence type="predicted"/>
<keyword evidence="5" id="KW-1185">Reference proteome</keyword>
<dbReference type="Gene3D" id="1.10.287.1490">
    <property type="match status" value="1"/>
</dbReference>
<evidence type="ECO:0000313" key="5">
    <source>
        <dbReference type="Proteomes" id="UP000602181"/>
    </source>
</evidence>
<keyword evidence="1" id="KW-0175">Coiled coil</keyword>